<gene>
    <name evidence="1" type="ORF">TU35_003360</name>
</gene>
<proteinExistence type="predicted"/>
<reference evidence="1" key="1">
    <citation type="submission" date="2024-07" db="EMBL/GenBank/DDBJ databases">
        <title>Metagenome and Metagenome-Assembled Genomes of Archaea from a hot spring from the geothermal field of Los Azufres, Mexico.</title>
        <authorList>
            <person name="Marin-Paredes R."/>
            <person name="Martinez-Romero E."/>
            <person name="Servin-Garciduenas L.E."/>
        </authorList>
    </citation>
    <scope>NUCLEOTIDE SEQUENCE</scope>
</reference>
<comment type="caution">
    <text evidence="1">The sequence shown here is derived from an EMBL/GenBank/DDBJ whole genome shotgun (WGS) entry which is preliminary data.</text>
</comment>
<dbReference type="EMBL" id="JZWT02000006">
    <property type="protein sequence ID" value="MFB6490280.1"/>
    <property type="molecule type" value="Genomic_DNA"/>
</dbReference>
<protein>
    <submittedName>
        <fullName evidence="1">DUF973 family protein</fullName>
    </submittedName>
</protein>
<sequence>MLIIALKTSYTGTTLLIIGWVVLMIELLITTGSYIMIGRFVSKIVASSAGVAYGSLLPYNIRVLLHYIGVLLDSLVLVGGLITFVGVILALMIGGIRLGKKYNEGLFTAAGILSILSVLGFISPLLMYLGLGRVLKRLGTQ</sequence>
<name>A0ACC6UZW3_9CREN</name>
<evidence type="ECO:0000313" key="2">
    <source>
        <dbReference type="Proteomes" id="UP000033636"/>
    </source>
</evidence>
<evidence type="ECO:0000313" key="1">
    <source>
        <dbReference type="EMBL" id="MFB6490280.1"/>
    </source>
</evidence>
<dbReference type="Proteomes" id="UP000033636">
    <property type="component" value="Unassembled WGS sequence"/>
</dbReference>
<organism evidence="1 2">
    <name type="scientific">Thermoproteus sp. AZ2</name>
    <dbReference type="NCBI Taxonomy" id="1609232"/>
    <lineage>
        <taxon>Archaea</taxon>
        <taxon>Thermoproteota</taxon>
        <taxon>Thermoprotei</taxon>
        <taxon>Thermoproteales</taxon>
        <taxon>Thermoproteaceae</taxon>
        <taxon>Thermoproteus</taxon>
    </lineage>
</organism>
<accession>A0ACC6UZW3</accession>